<reference evidence="2 3" key="1">
    <citation type="submission" date="2023-11" db="EMBL/GenBank/DDBJ databases">
        <title>A Novel Polar Bacteriovorax (B. antarcticus) Isolated from the Biocrust in Antarctica.</title>
        <authorList>
            <person name="Mun W."/>
            <person name="Choi S.Y."/>
            <person name="Mitchell R.J."/>
        </authorList>
    </citation>
    <scope>NUCLEOTIDE SEQUENCE [LARGE SCALE GENOMIC DNA]</scope>
    <source>
        <strain evidence="2 3">PP10</strain>
    </source>
</reference>
<dbReference type="Gene3D" id="2.40.10.10">
    <property type="entry name" value="Trypsin-like serine proteases"/>
    <property type="match status" value="2"/>
</dbReference>
<dbReference type="RefSeq" id="WP_323577180.1">
    <property type="nucleotide sequence ID" value="NZ_JAYGJQ010000002.1"/>
</dbReference>
<evidence type="ECO:0000256" key="1">
    <source>
        <dbReference type="SAM" id="SignalP"/>
    </source>
</evidence>
<dbReference type="GO" id="GO:0008233">
    <property type="term" value="F:peptidase activity"/>
    <property type="evidence" value="ECO:0007669"/>
    <property type="project" value="UniProtKB-KW"/>
</dbReference>
<protein>
    <submittedName>
        <fullName evidence="2">Serine protease</fullName>
    </submittedName>
</protein>
<feature type="signal peptide" evidence="1">
    <location>
        <begin position="1"/>
        <end position="17"/>
    </location>
</feature>
<keyword evidence="1" id="KW-0732">Signal</keyword>
<dbReference type="Pfam" id="PF13365">
    <property type="entry name" value="Trypsin_2"/>
    <property type="match status" value="1"/>
</dbReference>
<evidence type="ECO:0000313" key="2">
    <source>
        <dbReference type="EMBL" id="MEA9357252.1"/>
    </source>
</evidence>
<organism evidence="2 3">
    <name type="scientific">Bacteriovorax antarcticus</name>
    <dbReference type="NCBI Taxonomy" id="3088717"/>
    <lineage>
        <taxon>Bacteria</taxon>
        <taxon>Pseudomonadati</taxon>
        <taxon>Bdellovibrionota</taxon>
        <taxon>Bacteriovoracia</taxon>
        <taxon>Bacteriovoracales</taxon>
        <taxon>Bacteriovoracaceae</taxon>
        <taxon>Bacteriovorax</taxon>
    </lineage>
</organism>
<dbReference type="InterPro" id="IPR009003">
    <property type="entry name" value="Peptidase_S1_PA"/>
</dbReference>
<sequence length="243" mass="26003">MKFLILLTLLVSSQLSASETAFDIFNTYSASVVQIHSKLNATGTGFFVTPRLILTNRHVIRSFKKKTNQWDAPRVIVLKDGRQITKFTSIHCSVRVDLCAISVEPQAIKAFSKLAIAPSVVGQDVYVLGHPQGLSNPIISSGIVSSENVLIPGQDHNGKDIVFKGFTTTAAVSPGSSGSPVLSKSGEILGIAVGILRGGQNLNVIIGSEELSMFAKQIAKRDTEAVFTIKTDVQPSVNLVSLK</sequence>
<accession>A0ABU5VWC3</accession>
<dbReference type="PANTHER" id="PTHR43019">
    <property type="entry name" value="SERINE ENDOPROTEASE DEGS"/>
    <property type="match status" value="1"/>
</dbReference>
<dbReference type="InterPro" id="IPR043504">
    <property type="entry name" value="Peptidase_S1_PA_chymotrypsin"/>
</dbReference>
<name>A0ABU5VWC3_9BACT</name>
<dbReference type="PRINTS" id="PR00834">
    <property type="entry name" value="PROTEASES2C"/>
</dbReference>
<dbReference type="PANTHER" id="PTHR43019:SF23">
    <property type="entry name" value="PROTEASE DO-LIKE 5, CHLOROPLASTIC"/>
    <property type="match status" value="1"/>
</dbReference>
<comment type="caution">
    <text evidence="2">The sequence shown here is derived from an EMBL/GenBank/DDBJ whole genome shotgun (WGS) entry which is preliminary data.</text>
</comment>
<dbReference type="EMBL" id="JAYGJQ010000002">
    <property type="protein sequence ID" value="MEA9357252.1"/>
    <property type="molecule type" value="Genomic_DNA"/>
</dbReference>
<keyword evidence="2" id="KW-0645">Protease</keyword>
<evidence type="ECO:0000313" key="3">
    <source>
        <dbReference type="Proteomes" id="UP001302274"/>
    </source>
</evidence>
<dbReference type="Proteomes" id="UP001302274">
    <property type="component" value="Unassembled WGS sequence"/>
</dbReference>
<keyword evidence="2" id="KW-0378">Hydrolase</keyword>
<gene>
    <name evidence="2" type="ORF">SHI21_13590</name>
</gene>
<dbReference type="InterPro" id="IPR001940">
    <property type="entry name" value="Peptidase_S1C"/>
</dbReference>
<proteinExistence type="predicted"/>
<keyword evidence="3" id="KW-1185">Reference proteome</keyword>
<dbReference type="GO" id="GO:0006508">
    <property type="term" value="P:proteolysis"/>
    <property type="evidence" value="ECO:0007669"/>
    <property type="project" value="UniProtKB-KW"/>
</dbReference>
<dbReference type="SUPFAM" id="SSF50494">
    <property type="entry name" value="Trypsin-like serine proteases"/>
    <property type="match status" value="1"/>
</dbReference>
<feature type="chain" id="PRO_5046282859" evidence="1">
    <location>
        <begin position="18"/>
        <end position="243"/>
    </location>
</feature>